<proteinExistence type="predicted"/>
<protein>
    <submittedName>
        <fullName evidence="2">Uncharacterized protein</fullName>
    </submittedName>
</protein>
<feature type="transmembrane region" description="Helical" evidence="1">
    <location>
        <begin position="27"/>
        <end position="44"/>
    </location>
</feature>
<evidence type="ECO:0000313" key="2">
    <source>
        <dbReference type="EMBL" id="RMI12847.1"/>
    </source>
</evidence>
<keyword evidence="1" id="KW-1133">Transmembrane helix</keyword>
<dbReference type="EMBL" id="RFFI01000028">
    <property type="protein sequence ID" value="RMI12847.1"/>
    <property type="molecule type" value="Genomic_DNA"/>
</dbReference>
<accession>A0A3M2JFQ0</accession>
<dbReference type="Proteomes" id="UP000269289">
    <property type="component" value="Unassembled WGS sequence"/>
</dbReference>
<evidence type="ECO:0000313" key="3">
    <source>
        <dbReference type="Proteomes" id="UP000269289"/>
    </source>
</evidence>
<reference evidence="2 3" key="1">
    <citation type="submission" date="2018-10" db="EMBL/GenBank/DDBJ databases">
        <title>Isolation, diversity and antifungal activity of actinobacteria from wheat.</title>
        <authorList>
            <person name="Han C."/>
        </authorList>
    </citation>
    <scope>NUCLEOTIDE SEQUENCE [LARGE SCALE GENOMIC DNA]</scope>
    <source>
        <strain evidence="2 3">NEAU-YY56</strain>
    </source>
</reference>
<comment type="caution">
    <text evidence="2">The sequence shown here is derived from an EMBL/GenBank/DDBJ whole genome shotgun (WGS) entry which is preliminary data.</text>
</comment>
<keyword evidence="3" id="KW-1185">Reference proteome</keyword>
<dbReference type="OrthoDB" id="3217709at2"/>
<name>A0A3M2JFQ0_9CELL</name>
<gene>
    <name evidence="2" type="ORF">EBM89_07025</name>
</gene>
<evidence type="ECO:0000256" key="1">
    <source>
        <dbReference type="SAM" id="Phobius"/>
    </source>
</evidence>
<feature type="transmembrane region" description="Helical" evidence="1">
    <location>
        <begin position="50"/>
        <end position="69"/>
    </location>
</feature>
<dbReference type="RefSeq" id="WP_122148734.1">
    <property type="nucleotide sequence ID" value="NZ_RFFI01000028.1"/>
</dbReference>
<dbReference type="AlphaFoldDB" id="A0A3M2JFQ0"/>
<sequence length="92" mass="10041">MPLAPRPAPGRQPINPARAVLTPWNRAATFVGLLMAGIGLWVLGTQGPDAARPAMNVAWVPFVIGLILTTRWQRQAQHQADDNETEQPPPEQ</sequence>
<keyword evidence="1" id="KW-0472">Membrane</keyword>
<organism evidence="2 3">
    <name type="scientific">Cellulomonas triticagri</name>
    <dbReference type="NCBI Taxonomy" id="2483352"/>
    <lineage>
        <taxon>Bacteria</taxon>
        <taxon>Bacillati</taxon>
        <taxon>Actinomycetota</taxon>
        <taxon>Actinomycetes</taxon>
        <taxon>Micrococcales</taxon>
        <taxon>Cellulomonadaceae</taxon>
        <taxon>Cellulomonas</taxon>
    </lineage>
</organism>
<keyword evidence="1" id="KW-0812">Transmembrane</keyword>